<name>A0ABP0JVN2_9DINO</name>
<feature type="transmembrane region" description="Helical" evidence="2">
    <location>
        <begin position="386"/>
        <end position="404"/>
    </location>
</feature>
<keyword evidence="4" id="KW-1185">Reference proteome</keyword>
<dbReference type="InterPro" id="IPR043502">
    <property type="entry name" value="DNA/RNA_pol_sf"/>
</dbReference>
<evidence type="ECO:0000313" key="3">
    <source>
        <dbReference type="EMBL" id="CAK9018437.1"/>
    </source>
</evidence>
<dbReference type="PANTHER" id="PTHR33050">
    <property type="entry name" value="REVERSE TRANSCRIPTASE DOMAIN-CONTAINING PROTEIN"/>
    <property type="match status" value="1"/>
</dbReference>
<comment type="caution">
    <text evidence="3">The sequence shown here is derived from an EMBL/GenBank/DDBJ whole genome shotgun (WGS) entry which is preliminary data.</text>
</comment>
<keyword evidence="2" id="KW-0472">Membrane</keyword>
<protein>
    <submittedName>
        <fullName evidence="3">TPR_REGION domain-containing protein</fullName>
    </submittedName>
</protein>
<evidence type="ECO:0000313" key="4">
    <source>
        <dbReference type="Proteomes" id="UP001642464"/>
    </source>
</evidence>
<evidence type="ECO:0000256" key="1">
    <source>
        <dbReference type="SAM" id="MobiDB-lite"/>
    </source>
</evidence>
<dbReference type="InterPro" id="IPR052055">
    <property type="entry name" value="Hepadnavirus_pol/RT"/>
</dbReference>
<feature type="transmembrane region" description="Helical" evidence="2">
    <location>
        <begin position="456"/>
        <end position="473"/>
    </location>
</feature>
<feature type="region of interest" description="Disordered" evidence="1">
    <location>
        <begin position="912"/>
        <end position="936"/>
    </location>
</feature>
<reference evidence="3 4" key="1">
    <citation type="submission" date="2024-02" db="EMBL/GenBank/DDBJ databases">
        <authorList>
            <person name="Chen Y."/>
            <person name="Shah S."/>
            <person name="Dougan E. K."/>
            <person name="Thang M."/>
            <person name="Chan C."/>
        </authorList>
    </citation>
    <scope>NUCLEOTIDE SEQUENCE [LARGE SCALE GENOMIC DNA]</scope>
</reference>
<keyword evidence="2" id="KW-1133">Transmembrane helix</keyword>
<keyword evidence="2" id="KW-0812">Transmembrane</keyword>
<accession>A0ABP0JVN2</accession>
<feature type="compositionally biased region" description="Basic and acidic residues" evidence="1">
    <location>
        <begin position="925"/>
        <end position="936"/>
    </location>
</feature>
<dbReference type="Proteomes" id="UP001642464">
    <property type="component" value="Unassembled WGS sequence"/>
</dbReference>
<gene>
    <name evidence="3" type="ORF">SCF082_LOCUS14095</name>
</gene>
<dbReference type="PANTHER" id="PTHR33050:SF7">
    <property type="entry name" value="RIBONUCLEASE H"/>
    <property type="match status" value="1"/>
</dbReference>
<sequence>MLDQRELELSCVPQAAELGAVTSSAPAATAVARLDSVGRGAIAPRAEFPIPDGGGCASSADWLAPRGARDLLRDLRNQFQALVVSWGAVGRLQKHSREPSDEMLFSAMEVSEARQTLLTFLASKGFACSDMVSPHQPFLLDVWSALGAYCNDVDSSLPPLLVQGVPTGVVEPIPASGIWEPVCTEVDSQLDDLSIHVQPWRSGLDREDLTLDLMLKDVAAGHAFELLGGEAEAKLRWGDLVAAGKLGIAQPPGKKPRLIGDGTVSGANSRCVIEEKVRLPTFESVQRFMSLTQPGECWGALNFDVRGAHKLVKVAPAEQGLSCFVVKGRWFAYRSCYFGCRWAAYWFSRVGAFLVRHCHQFLWVKHGFFLYVDDGLALFPAGVCPLLATSLLLFLVALGVPLSWEKVRVGHLQSWIGWSFDWGLGQAELPDNKRQMLVGLLQDLTSVRRKVPRKHVERCVGLLVWFCGGAYWLKPWLQSLYQLLFKPVCVFRSLSTGQFGALLAKLTDGLYVSQDLRDCDVLRGWKLHSVWNCPVSTLDSEPLRTPRVRQGSISCVFYDYSQDMVPRNRASTWAAQFFLCAVERQVKIPLRVLEPDRGQAAADAFATQHHAGVGGWWCPSADVRKSEVSWFSEQLVPASLPAWLCAKATLQQDIASFEGVAQLCLLVARTGCEDTPGGYTLRLRQLCDNSGTAASARKKLTMQAPLCYVLQAIGFHCCALGVCLDPQYVAGVRNEWADDLSRNRLEGFNPARRVRINARTLLEAPWKDFEQGCGNPPGQDGWQWNVFDLFVVVFSVADEERVDFGVILICVFRRPEEGFGGDELGIKMGKREAGGGLGGHPACTEVCFSTLLSFRKVFESFGMLRLLSTLDSKGLGRIVRLVRMVRLIPALKSMVYLILVFEELPVDGGSPDHPHVLRGSGLESQSRKTKTERDGT</sequence>
<proteinExistence type="predicted"/>
<organism evidence="3 4">
    <name type="scientific">Durusdinium trenchii</name>
    <dbReference type="NCBI Taxonomy" id="1381693"/>
    <lineage>
        <taxon>Eukaryota</taxon>
        <taxon>Sar</taxon>
        <taxon>Alveolata</taxon>
        <taxon>Dinophyceae</taxon>
        <taxon>Suessiales</taxon>
        <taxon>Symbiodiniaceae</taxon>
        <taxon>Durusdinium</taxon>
    </lineage>
</organism>
<evidence type="ECO:0000256" key="2">
    <source>
        <dbReference type="SAM" id="Phobius"/>
    </source>
</evidence>
<dbReference type="EMBL" id="CAXAMM010008780">
    <property type="protein sequence ID" value="CAK9018437.1"/>
    <property type="molecule type" value="Genomic_DNA"/>
</dbReference>
<dbReference type="SUPFAM" id="SSF56672">
    <property type="entry name" value="DNA/RNA polymerases"/>
    <property type="match status" value="1"/>
</dbReference>